<accession>A0A0C1UN90</accession>
<reference evidence="9" key="2">
    <citation type="journal article" date="2015" name="Genome Announc.">
        <title>Draft Genome Sequence of Filamentous Marine Cyanobacterium Lyngbya confervoides Strain BDU141951.</title>
        <authorList>
            <person name="Chandrababunaidu M.M."/>
            <person name="Sen D."/>
            <person name="Tripathy S."/>
        </authorList>
    </citation>
    <scope>NUCLEOTIDE SEQUENCE</scope>
    <source>
        <strain evidence="9">BDU141951</strain>
    </source>
</reference>
<keyword evidence="5" id="KW-0249">Electron transport</keyword>
<dbReference type="NCBIfam" id="TIGR02008">
    <property type="entry name" value="fdx_plant"/>
    <property type="match status" value="1"/>
</dbReference>
<dbReference type="InterPro" id="IPR036010">
    <property type="entry name" value="2Fe-2S_ferredoxin-like_sf"/>
</dbReference>
<keyword evidence="2" id="KW-0813">Transport</keyword>
<evidence type="ECO:0000256" key="1">
    <source>
        <dbReference type="ARBA" id="ARBA00007874"/>
    </source>
</evidence>
<dbReference type="EMBL" id="JTHE02000003">
    <property type="protein sequence ID" value="NEV66592.1"/>
    <property type="molecule type" value="Genomic_DNA"/>
</dbReference>
<dbReference type="PROSITE" id="PS00197">
    <property type="entry name" value="2FE2S_FER_1"/>
    <property type="match status" value="1"/>
</dbReference>
<evidence type="ECO:0000313" key="9">
    <source>
        <dbReference type="EMBL" id="NEV66592.1"/>
    </source>
</evidence>
<organism evidence="9">
    <name type="scientific">Lyngbya confervoides BDU141951</name>
    <dbReference type="NCBI Taxonomy" id="1574623"/>
    <lineage>
        <taxon>Bacteria</taxon>
        <taxon>Bacillati</taxon>
        <taxon>Cyanobacteriota</taxon>
        <taxon>Cyanophyceae</taxon>
        <taxon>Oscillatoriophycideae</taxon>
        <taxon>Oscillatoriales</taxon>
        <taxon>Microcoleaceae</taxon>
        <taxon>Lyngbya</taxon>
    </lineage>
</organism>
<comment type="cofactor">
    <cofactor evidence="8">
        <name>[2Fe-2S] cluster</name>
        <dbReference type="ChEBI" id="CHEBI:190135"/>
    </cofactor>
</comment>
<proteinExistence type="inferred from homology"/>
<evidence type="ECO:0000256" key="6">
    <source>
        <dbReference type="ARBA" id="ARBA00023004"/>
    </source>
</evidence>
<dbReference type="PROSITE" id="PS51085">
    <property type="entry name" value="2FE2S_FER_2"/>
    <property type="match status" value="1"/>
</dbReference>
<dbReference type="GO" id="GO:0046872">
    <property type="term" value="F:metal ion binding"/>
    <property type="evidence" value="ECO:0007669"/>
    <property type="project" value="UniProtKB-KW"/>
</dbReference>
<evidence type="ECO:0000256" key="5">
    <source>
        <dbReference type="ARBA" id="ARBA00022982"/>
    </source>
</evidence>
<protein>
    <submittedName>
        <fullName evidence="9">2Fe-2S iron-sulfur cluster binding domain-containing protein</fullName>
    </submittedName>
</protein>
<evidence type="ECO:0000256" key="4">
    <source>
        <dbReference type="ARBA" id="ARBA00022723"/>
    </source>
</evidence>
<keyword evidence="3" id="KW-0001">2Fe-2S</keyword>
<sequence>MATTYQVHLINEAEALDTVIEVPENESILDVAEMEYDIDLPYSCRSGACSTCAGQVIEGESLDQEGQMQLDEGQIEEGYVLTCIGKPTSDCTIKTHQEEAVL</sequence>
<dbReference type="SUPFAM" id="SSF54292">
    <property type="entry name" value="2Fe-2S ferredoxin-like"/>
    <property type="match status" value="1"/>
</dbReference>
<dbReference type="InterPro" id="IPR012675">
    <property type="entry name" value="Beta-grasp_dom_sf"/>
</dbReference>
<dbReference type="Gene3D" id="3.10.20.30">
    <property type="match status" value="1"/>
</dbReference>
<comment type="similarity">
    <text evidence="1">Belongs to the 2Fe2S plant-type ferredoxin family.</text>
</comment>
<evidence type="ECO:0000256" key="3">
    <source>
        <dbReference type="ARBA" id="ARBA00022714"/>
    </source>
</evidence>
<dbReference type="Pfam" id="PF00111">
    <property type="entry name" value="Fer2"/>
    <property type="match status" value="1"/>
</dbReference>
<dbReference type="InterPro" id="IPR006058">
    <property type="entry name" value="2Fe2S_fd_BS"/>
</dbReference>
<dbReference type="GO" id="GO:0051537">
    <property type="term" value="F:2 iron, 2 sulfur cluster binding"/>
    <property type="evidence" value="ECO:0007669"/>
    <property type="project" value="UniProtKB-KW"/>
</dbReference>
<comment type="caution">
    <text evidence="9">The sequence shown here is derived from an EMBL/GenBank/DDBJ whole genome shotgun (WGS) entry which is preliminary data.</text>
</comment>
<dbReference type="InterPro" id="IPR001041">
    <property type="entry name" value="2Fe-2S_ferredoxin-type"/>
</dbReference>
<keyword evidence="6" id="KW-0408">Iron</keyword>
<gene>
    <name evidence="9" type="ORF">QQ91_005645</name>
</gene>
<evidence type="ECO:0000256" key="8">
    <source>
        <dbReference type="ARBA" id="ARBA00034078"/>
    </source>
</evidence>
<keyword evidence="4" id="KW-0479">Metal-binding</keyword>
<dbReference type="PANTHER" id="PTHR43112:SF3">
    <property type="entry name" value="FERREDOXIN-2, CHLOROPLASTIC"/>
    <property type="match status" value="1"/>
</dbReference>
<dbReference type="GO" id="GO:0022900">
    <property type="term" value="P:electron transport chain"/>
    <property type="evidence" value="ECO:0007669"/>
    <property type="project" value="InterPro"/>
</dbReference>
<evidence type="ECO:0000256" key="2">
    <source>
        <dbReference type="ARBA" id="ARBA00022448"/>
    </source>
</evidence>
<dbReference type="GO" id="GO:0009055">
    <property type="term" value="F:electron transfer activity"/>
    <property type="evidence" value="ECO:0007669"/>
    <property type="project" value="InterPro"/>
</dbReference>
<dbReference type="PANTHER" id="PTHR43112">
    <property type="entry name" value="FERREDOXIN"/>
    <property type="match status" value="1"/>
</dbReference>
<evidence type="ECO:0000256" key="7">
    <source>
        <dbReference type="ARBA" id="ARBA00023014"/>
    </source>
</evidence>
<dbReference type="AlphaFoldDB" id="A0A0C1UN90"/>
<reference evidence="9" key="1">
    <citation type="submission" date="2014-11" db="EMBL/GenBank/DDBJ databases">
        <authorList>
            <person name="Malar M.C."/>
            <person name="Sen D."/>
            <person name="Tripathy S."/>
        </authorList>
    </citation>
    <scope>NUCLEOTIDE SEQUENCE</scope>
    <source>
        <strain evidence="9">BDU141951</strain>
    </source>
</reference>
<name>A0A0C1UN90_9CYAN</name>
<reference evidence="9" key="3">
    <citation type="submission" date="2020-02" db="EMBL/GenBank/DDBJ databases">
        <authorList>
            <person name="Sarangi A.N."/>
            <person name="Ghosh S."/>
            <person name="Mukherjee M."/>
            <person name="Tripathy S."/>
        </authorList>
    </citation>
    <scope>NUCLEOTIDE SEQUENCE</scope>
    <source>
        <strain evidence="9">BDU141951</strain>
    </source>
</reference>
<dbReference type="InterPro" id="IPR010241">
    <property type="entry name" value="Fd_pln"/>
</dbReference>
<keyword evidence="7" id="KW-0411">Iron-sulfur</keyword>
<dbReference type="CDD" id="cd00207">
    <property type="entry name" value="fer2"/>
    <property type="match status" value="1"/>
</dbReference>